<dbReference type="PANTHER" id="PTHR43436:SF1">
    <property type="entry name" value="TRANSCRIPTIONAL REGULATORY PROTEIN"/>
    <property type="match status" value="1"/>
</dbReference>
<dbReference type="AlphaFoldDB" id="R4YK84"/>
<keyword evidence="2" id="KW-0238">DNA-binding</keyword>
<evidence type="ECO:0000256" key="2">
    <source>
        <dbReference type="ARBA" id="ARBA00023125"/>
    </source>
</evidence>
<keyword evidence="1" id="KW-0805">Transcription regulation</keyword>
<dbReference type="SMART" id="SM00342">
    <property type="entry name" value="HTH_ARAC"/>
    <property type="match status" value="1"/>
</dbReference>
<organism evidence="5 6">
    <name type="scientific">Oleispira antarctica RB-8</name>
    <dbReference type="NCBI Taxonomy" id="698738"/>
    <lineage>
        <taxon>Bacteria</taxon>
        <taxon>Pseudomonadati</taxon>
        <taxon>Pseudomonadota</taxon>
        <taxon>Gammaproteobacteria</taxon>
        <taxon>Oceanospirillales</taxon>
        <taxon>Oceanospirillaceae</taxon>
        <taxon>Oleispira</taxon>
    </lineage>
</organism>
<dbReference type="InterPro" id="IPR018062">
    <property type="entry name" value="HTH_AraC-typ_CS"/>
</dbReference>
<proteinExistence type="predicted"/>
<dbReference type="KEGG" id="oai:OLEAN_C07250"/>
<sequence length="264" mass="29274">MAAQTLPSLLYLWDKRTLYIGPLFESLKLSQGAATLVVSLDKPISFSMEGEAETIECTSLLLPAGLSVTIHTQDAVVANCNLDALGADFSGISALMQEKHGKICYNLKQYVEFQQVYKTMYVQQLDSNSAYNLLDDLLEKRFSQFYPNHAIDSRVAKVVEKIKQTADDNLSVDDLASLVNLSVPRLVQIFKKQTGVPMRRYRLWHRLFITAVKIASGGNLTEAAINAGFTDSSHFSHTFKAMFGMAPTIILLQPNGLKIVIPNP</sequence>
<dbReference type="Gene3D" id="1.10.10.60">
    <property type="entry name" value="Homeodomain-like"/>
    <property type="match status" value="1"/>
</dbReference>
<dbReference type="PANTHER" id="PTHR43436">
    <property type="entry name" value="ARAC-FAMILY TRANSCRIPTIONAL REGULATOR"/>
    <property type="match status" value="1"/>
</dbReference>
<evidence type="ECO:0000256" key="1">
    <source>
        <dbReference type="ARBA" id="ARBA00023015"/>
    </source>
</evidence>
<dbReference type="PROSITE" id="PS01124">
    <property type="entry name" value="HTH_ARAC_FAMILY_2"/>
    <property type="match status" value="1"/>
</dbReference>
<evidence type="ECO:0000256" key="3">
    <source>
        <dbReference type="ARBA" id="ARBA00023163"/>
    </source>
</evidence>
<dbReference type="EMBL" id="FO203512">
    <property type="protein sequence ID" value="CCK74901.1"/>
    <property type="molecule type" value="Genomic_DNA"/>
</dbReference>
<name>R4YK84_OLEAN</name>
<keyword evidence="6" id="KW-1185">Reference proteome</keyword>
<dbReference type="HOGENOM" id="CLU_073078_0_0_6"/>
<feature type="domain" description="HTH araC/xylS-type" evidence="4">
    <location>
        <begin position="156"/>
        <end position="253"/>
    </location>
</feature>
<dbReference type="InterPro" id="IPR009057">
    <property type="entry name" value="Homeodomain-like_sf"/>
</dbReference>
<dbReference type="SUPFAM" id="SSF46689">
    <property type="entry name" value="Homeodomain-like"/>
    <property type="match status" value="2"/>
</dbReference>
<dbReference type="GO" id="GO:0043565">
    <property type="term" value="F:sequence-specific DNA binding"/>
    <property type="evidence" value="ECO:0007669"/>
    <property type="project" value="InterPro"/>
</dbReference>
<evidence type="ECO:0000313" key="6">
    <source>
        <dbReference type="Proteomes" id="UP000032749"/>
    </source>
</evidence>
<dbReference type="Pfam" id="PF12833">
    <property type="entry name" value="HTH_18"/>
    <property type="match status" value="1"/>
</dbReference>
<dbReference type="GO" id="GO:0003700">
    <property type="term" value="F:DNA-binding transcription factor activity"/>
    <property type="evidence" value="ECO:0007669"/>
    <property type="project" value="InterPro"/>
</dbReference>
<dbReference type="PROSITE" id="PS00041">
    <property type="entry name" value="HTH_ARAC_FAMILY_1"/>
    <property type="match status" value="1"/>
</dbReference>
<dbReference type="Proteomes" id="UP000032749">
    <property type="component" value="Chromosome"/>
</dbReference>
<dbReference type="STRING" id="698738.OLEAN_C07250"/>
<gene>
    <name evidence="5" type="ORF">OLEAN_C07250</name>
</gene>
<evidence type="ECO:0000313" key="5">
    <source>
        <dbReference type="EMBL" id="CCK74901.1"/>
    </source>
</evidence>
<dbReference type="OrthoDB" id="6057514at2"/>
<evidence type="ECO:0000259" key="4">
    <source>
        <dbReference type="PROSITE" id="PS01124"/>
    </source>
</evidence>
<accession>R4YK84</accession>
<reference evidence="5 6" key="1">
    <citation type="journal article" date="2013" name="Nat. Commun.">
        <title>Genome sequence and functional genomic analysis of the oil-degrading bacterium Oleispira antarctica.</title>
        <authorList>
            <person name="Kube M."/>
            <person name="Chernikova T.N."/>
            <person name="Al-Ramahi Y."/>
            <person name="Beloqui A."/>
            <person name="Lopez-Cortez N."/>
            <person name="Guazzaroni M.E."/>
            <person name="Heipieper H.J."/>
            <person name="Klages S."/>
            <person name="Kotsyurbenko O.R."/>
            <person name="Langer I."/>
            <person name="Nechitaylo T.Y."/>
            <person name="Lunsdorf H."/>
            <person name="Fernandez M."/>
            <person name="Juarez S."/>
            <person name="Ciordia S."/>
            <person name="Singer A."/>
            <person name="Kagan O."/>
            <person name="Egorova O."/>
            <person name="Petit P.A."/>
            <person name="Stogios P."/>
            <person name="Kim Y."/>
            <person name="Tchigvintsev A."/>
            <person name="Flick R."/>
            <person name="Denaro R."/>
            <person name="Genovese M."/>
            <person name="Albar J.P."/>
            <person name="Reva O.N."/>
            <person name="Martinez-Gomariz M."/>
            <person name="Tran H."/>
            <person name="Ferrer M."/>
            <person name="Savchenko A."/>
            <person name="Yakunin A.F."/>
            <person name="Yakimov M.M."/>
            <person name="Golyshina O.V."/>
            <person name="Reinhardt R."/>
            <person name="Golyshin P.N."/>
        </authorList>
    </citation>
    <scope>NUCLEOTIDE SEQUENCE [LARGE SCALE GENOMIC DNA]</scope>
</reference>
<keyword evidence="3" id="KW-0804">Transcription</keyword>
<dbReference type="InterPro" id="IPR018060">
    <property type="entry name" value="HTH_AraC"/>
</dbReference>
<protein>
    <submittedName>
        <fullName evidence="5">Putative Transcriptional regulator, AraC family</fullName>
    </submittedName>
</protein>